<protein>
    <submittedName>
        <fullName evidence="1">Uncharacterized protein</fullName>
    </submittedName>
</protein>
<dbReference type="EMBL" id="VSSQ01062115">
    <property type="protein sequence ID" value="MPN15365.1"/>
    <property type="molecule type" value="Genomic_DNA"/>
</dbReference>
<name>A0A645FLT8_9ZZZZ</name>
<sequence length="110" mass="12547">MARLGAKLAALVLFTAGPAVYIKPSGQLRPGNDCKAFCSFLMRDFLNIESSHPAYQFPYGDGMLFRAFPIKYITSHFRLPPAYIYSGVLEHRLYICLWSEALLFHLFPIR</sequence>
<evidence type="ECO:0000313" key="1">
    <source>
        <dbReference type="EMBL" id="MPN15365.1"/>
    </source>
</evidence>
<gene>
    <name evidence="1" type="ORF">SDC9_162696</name>
</gene>
<proteinExistence type="predicted"/>
<dbReference type="AlphaFoldDB" id="A0A645FLT8"/>
<accession>A0A645FLT8</accession>
<organism evidence="1">
    <name type="scientific">bioreactor metagenome</name>
    <dbReference type="NCBI Taxonomy" id="1076179"/>
    <lineage>
        <taxon>unclassified sequences</taxon>
        <taxon>metagenomes</taxon>
        <taxon>ecological metagenomes</taxon>
    </lineage>
</organism>
<reference evidence="1" key="1">
    <citation type="submission" date="2019-08" db="EMBL/GenBank/DDBJ databases">
        <authorList>
            <person name="Kucharzyk K."/>
            <person name="Murdoch R.W."/>
            <person name="Higgins S."/>
            <person name="Loffler F."/>
        </authorList>
    </citation>
    <scope>NUCLEOTIDE SEQUENCE</scope>
</reference>
<comment type="caution">
    <text evidence="1">The sequence shown here is derived from an EMBL/GenBank/DDBJ whole genome shotgun (WGS) entry which is preliminary data.</text>
</comment>